<gene>
    <name evidence="2" type="ORF">LK03_08810</name>
</gene>
<dbReference type="RefSeq" id="WP_038411960.1">
    <property type="nucleotide sequence ID" value="NZ_CP009455.1"/>
</dbReference>
<dbReference type="OrthoDB" id="9989444at2"/>
<evidence type="ECO:0000313" key="3">
    <source>
        <dbReference type="Proteomes" id="UP000029493"/>
    </source>
</evidence>
<feature type="chain" id="PRO_5001851112" evidence="1">
    <location>
        <begin position="26"/>
        <end position="244"/>
    </location>
</feature>
<evidence type="ECO:0000313" key="2">
    <source>
        <dbReference type="EMBL" id="AIR89369.1"/>
    </source>
</evidence>
<proteinExistence type="predicted"/>
<reference evidence="2 3" key="1">
    <citation type="submission" date="2014-09" db="EMBL/GenBank/DDBJ databases">
        <authorList>
            <person name="Chan K.-G."/>
        </authorList>
    </citation>
    <scope>NUCLEOTIDE SEQUENCE [LARGE SCALE GENOMIC DNA]</scope>
    <source>
        <strain evidence="2 3">ND07</strain>
    </source>
</reference>
<accession>A0A089WQC5</accession>
<dbReference type="AlphaFoldDB" id="A0A089WQC5"/>
<dbReference type="Proteomes" id="UP000029493">
    <property type="component" value="Chromosome"/>
</dbReference>
<sequence length="244" mass="27390">MTKTTLVMLALAVFAAVRLSYLSHGDAHPPPPATTHDTGTAISQNDSNYLCGVFGEWVYKFPKSIFGSWAQYVGDDPWSGKFLNAERGCFDQFTGLLAKMCAPNYLLANYFDADNSSCPVTLRLAAIVDLKYLDNMMSAKRINQLADVRDGYDEKLGLYYFDSKFVKVERVFWRPASKQYPVVLGSCSVETTVSVCEFITYSETLGVSIEVNFVVDYIGDWKLYLSSAEKHLAVYKYKKLDGEK</sequence>
<evidence type="ECO:0000256" key="1">
    <source>
        <dbReference type="SAM" id="SignalP"/>
    </source>
</evidence>
<dbReference type="KEGG" id="psw:LK03_08810"/>
<feature type="signal peptide" evidence="1">
    <location>
        <begin position="1"/>
        <end position="25"/>
    </location>
</feature>
<protein>
    <submittedName>
        <fullName evidence="2">Uncharacterized protein</fullName>
    </submittedName>
</protein>
<keyword evidence="3" id="KW-1185">Reference proteome</keyword>
<name>A0A089WQC5_9PSED</name>
<dbReference type="EMBL" id="CP009455">
    <property type="protein sequence ID" value="AIR89369.1"/>
    <property type="molecule type" value="Genomic_DNA"/>
</dbReference>
<organism evidence="2 3">
    <name type="scientific">Pseudomonas cremoricolorata</name>
    <dbReference type="NCBI Taxonomy" id="157783"/>
    <lineage>
        <taxon>Bacteria</taxon>
        <taxon>Pseudomonadati</taxon>
        <taxon>Pseudomonadota</taxon>
        <taxon>Gammaproteobacteria</taxon>
        <taxon>Pseudomonadales</taxon>
        <taxon>Pseudomonadaceae</taxon>
        <taxon>Pseudomonas</taxon>
    </lineage>
</organism>
<keyword evidence="1" id="KW-0732">Signal</keyword>